<reference evidence="3" key="1">
    <citation type="submission" date="2016-10" db="EMBL/GenBank/DDBJ databases">
        <authorList>
            <person name="Varghese N."/>
            <person name="Submissions S."/>
        </authorList>
    </citation>
    <scope>NUCLEOTIDE SEQUENCE [LARGE SCALE GENOMIC DNA]</scope>
    <source>
        <strain evidence="3">CGMCC 1.10119</strain>
    </source>
</reference>
<feature type="transmembrane region" description="Helical" evidence="1">
    <location>
        <begin position="118"/>
        <end position="141"/>
    </location>
</feature>
<keyword evidence="3" id="KW-1185">Reference proteome</keyword>
<dbReference type="Proteomes" id="UP000199451">
    <property type="component" value="Unassembled WGS sequence"/>
</dbReference>
<name>A0A1G9TJW4_9EURY</name>
<sequence>MPSTPKDYVLTAIQVLLVTVGGGASVLLVYSLATLPPAPPGSDGFVTGGAYLWGGVALVLTLGITGVGIVLPAVFGGDDLFGFGEHQRLLLKAAAACFGGGFVVAAGVAVAVDFLVGVLVFFLAVLLGFLGVGSALCWRLGEIALIGLRKRNGNAS</sequence>
<dbReference type="OrthoDB" id="222665at2157"/>
<evidence type="ECO:0000313" key="3">
    <source>
        <dbReference type="Proteomes" id="UP000199451"/>
    </source>
</evidence>
<organism evidence="2 3">
    <name type="scientific">Halogranum gelatinilyticum</name>
    <dbReference type="NCBI Taxonomy" id="660521"/>
    <lineage>
        <taxon>Archaea</taxon>
        <taxon>Methanobacteriati</taxon>
        <taxon>Methanobacteriota</taxon>
        <taxon>Stenosarchaea group</taxon>
        <taxon>Halobacteria</taxon>
        <taxon>Halobacteriales</taxon>
        <taxon>Haloferacaceae</taxon>
    </lineage>
</organism>
<gene>
    <name evidence="2" type="ORF">SAMN04487949_1806</name>
</gene>
<dbReference type="AlphaFoldDB" id="A0A1G9TJW4"/>
<evidence type="ECO:0000256" key="1">
    <source>
        <dbReference type="SAM" id="Phobius"/>
    </source>
</evidence>
<accession>A0A1G9TJW4</accession>
<feature type="transmembrane region" description="Helical" evidence="1">
    <location>
        <begin position="89"/>
        <end position="112"/>
    </location>
</feature>
<protein>
    <submittedName>
        <fullName evidence="2">Uncharacterized protein</fullName>
    </submittedName>
</protein>
<dbReference type="RefSeq" id="WP_089696787.1">
    <property type="nucleotide sequence ID" value="NZ_FNHL01000002.1"/>
</dbReference>
<feature type="transmembrane region" description="Helical" evidence="1">
    <location>
        <begin position="7"/>
        <end position="30"/>
    </location>
</feature>
<dbReference type="STRING" id="660521.SAMN04487949_1806"/>
<dbReference type="EMBL" id="FNHL01000002">
    <property type="protein sequence ID" value="SDM48056.1"/>
    <property type="molecule type" value="Genomic_DNA"/>
</dbReference>
<evidence type="ECO:0000313" key="2">
    <source>
        <dbReference type="EMBL" id="SDM48056.1"/>
    </source>
</evidence>
<keyword evidence="1" id="KW-1133">Transmembrane helix</keyword>
<proteinExistence type="predicted"/>
<keyword evidence="1" id="KW-0472">Membrane</keyword>
<feature type="transmembrane region" description="Helical" evidence="1">
    <location>
        <begin position="50"/>
        <end position="77"/>
    </location>
</feature>
<keyword evidence="1" id="KW-0812">Transmembrane</keyword>